<reference evidence="2" key="1">
    <citation type="submission" date="2023-01" db="EMBL/GenBank/DDBJ databases">
        <title>The chitinases involved in constricting ring structure development in the nematode-trapping fungus Drechslerella dactyloides.</title>
        <authorList>
            <person name="Wang R."/>
            <person name="Zhang L."/>
            <person name="Tang P."/>
            <person name="Li S."/>
            <person name="Liang L."/>
        </authorList>
    </citation>
    <scope>NUCLEOTIDE SEQUENCE</scope>
    <source>
        <strain evidence="2">YMF1.00031</strain>
    </source>
</reference>
<dbReference type="AlphaFoldDB" id="A0AAD6IZB5"/>
<gene>
    <name evidence="2" type="ORF">Dda_3960</name>
</gene>
<keyword evidence="3" id="KW-1185">Reference proteome</keyword>
<evidence type="ECO:0000313" key="2">
    <source>
        <dbReference type="EMBL" id="KAJ6261291.1"/>
    </source>
</evidence>
<evidence type="ECO:0000256" key="1">
    <source>
        <dbReference type="SAM" id="MobiDB-lite"/>
    </source>
</evidence>
<evidence type="ECO:0000313" key="3">
    <source>
        <dbReference type="Proteomes" id="UP001221413"/>
    </source>
</evidence>
<feature type="compositionally biased region" description="Basic and acidic residues" evidence="1">
    <location>
        <begin position="20"/>
        <end position="31"/>
    </location>
</feature>
<organism evidence="2 3">
    <name type="scientific">Drechslerella dactyloides</name>
    <name type="common">Nematode-trapping fungus</name>
    <name type="synonym">Arthrobotrys dactyloides</name>
    <dbReference type="NCBI Taxonomy" id="74499"/>
    <lineage>
        <taxon>Eukaryota</taxon>
        <taxon>Fungi</taxon>
        <taxon>Dikarya</taxon>
        <taxon>Ascomycota</taxon>
        <taxon>Pezizomycotina</taxon>
        <taxon>Orbiliomycetes</taxon>
        <taxon>Orbiliales</taxon>
        <taxon>Orbiliaceae</taxon>
        <taxon>Drechslerella</taxon>
    </lineage>
</organism>
<feature type="region of interest" description="Disordered" evidence="1">
    <location>
        <begin position="1"/>
        <end position="40"/>
    </location>
</feature>
<comment type="caution">
    <text evidence="2">The sequence shown here is derived from an EMBL/GenBank/DDBJ whole genome shotgun (WGS) entry which is preliminary data.</text>
</comment>
<dbReference type="EMBL" id="JAQGDS010000004">
    <property type="protein sequence ID" value="KAJ6261291.1"/>
    <property type="molecule type" value="Genomic_DNA"/>
</dbReference>
<sequence length="68" mass="7647">MATRRSGECATTAELSTRLHKAEAGEGERVGGGRNRRRRGKLMRYGGYQQRYIKIARDEGRTAKTGFD</sequence>
<proteinExistence type="predicted"/>
<name>A0AAD6IZB5_DREDA</name>
<dbReference type="Proteomes" id="UP001221413">
    <property type="component" value="Unassembled WGS sequence"/>
</dbReference>
<protein>
    <submittedName>
        <fullName evidence="2">Uncharacterized protein</fullName>
    </submittedName>
</protein>
<accession>A0AAD6IZB5</accession>